<organism evidence="2 3">
    <name type="scientific">Polypedilum vanderplanki</name>
    <name type="common">Sleeping chironomid midge</name>
    <dbReference type="NCBI Taxonomy" id="319348"/>
    <lineage>
        <taxon>Eukaryota</taxon>
        <taxon>Metazoa</taxon>
        <taxon>Ecdysozoa</taxon>
        <taxon>Arthropoda</taxon>
        <taxon>Hexapoda</taxon>
        <taxon>Insecta</taxon>
        <taxon>Pterygota</taxon>
        <taxon>Neoptera</taxon>
        <taxon>Endopterygota</taxon>
        <taxon>Diptera</taxon>
        <taxon>Nematocera</taxon>
        <taxon>Chironomoidea</taxon>
        <taxon>Chironomidae</taxon>
        <taxon>Chironominae</taxon>
        <taxon>Polypedilum</taxon>
        <taxon>Polypedilum</taxon>
    </lineage>
</organism>
<name>A0A9J6C4B4_POLVA</name>
<dbReference type="AlphaFoldDB" id="A0A9J6C4B4"/>
<dbReference type="OrthoDB" id="8054697at2759"/>
<sequence length="230" mass="26568">MEDDNAEYLDEYFLIGEVEEPKAIIFEQETNKPITMSPKYAISKPIPKKKTKEKASKPKTTKPKKPKSKPVKINDEITLYAYKYCLGLYDSLIANSDMPLWYRDGDFLLQKFLRHSQDENGLVYEGTRIYSSWTDEQAQNYVEVKAIVTEAKNYSSSLIHIAKVKVFNNVLIQIENLCAEENFGSLNLPPYPYKDKSDTENNNDSMDSASIKIEEITVDYQEMNPIDEYI</sequence>
<accession>A0A9J6C4B4</accession>
<evidence type="ECO:0000313" key="3">
    <source>
        <dbReference type="Proteomes" id="UP001107558"/>
    </source>
</evidence>
<comment type="caution">
    <text evidence="2">The sequence shown here is derived from an EMBL/GenBank/DDBJ whole genome shotgun (WGS) entry which is preliminary data.</text>
</comment>
<evidence type="ECO:0000256" key="1">
    <source>
        <dbReference type="SAM" id="MobiDB-lite"/>
    </source>
</evidence>
<feature type="compositionally biased region" description="Basic residues" evidence="1">
    <location>
        <begin position="46"/>
        <end position="70"/>
    </location>
</feature>
<dbReference type="Proteomes" id="UP001107558">
    <property type="component" value="Chromosome 2"/>
</dbReference>
<feature type="region of interest" description="Disordered" evidence="1">
    <location>
        <begin position="36"/>
        <end position="70"/>
    </location>
</feature>
<protein>
    <submittedName>
        <fullName evidence="2">Uncharacterized protein</fullName>
    </submittedName>
</protein>
<proteinExistence type="predicted"/>
<evidence type="ECO:0000313" key="2">
    <source>
        <dbReference type="EMBL" id="KAG5676749.1"/>
    </source>
</evidence>
<dbReference type="EMBL" id="JADBJN010000002">
    <property type="protein sequence ID" value="KAG5676749.1"/>
    <property type="molecule type" value="Genomic_DNA"/>
</dbReference>
<keyword evidence="3" id="KW-1185">Reference proteome</keyword>
<gene>
    <name evidence="2" type="ORF">PVAND_006558</name>
</gene>
<reference evidence="2" key="1">
    <citation type="submission" date="2021-03" db="EMBL/GenBank/DDBJ databases">
        <title>Chromosome level genome of the anhydrobiotic midge Polypedilum vanderplanki.</title>
        <authorList>
            <person name="Yoshida Y."/>
            <person name="Kikawada T."/>
            <person name="Gusev O."/>
        </authorList>
    </citation>
    <scope>NUCLEOTIDE SEQUENCE</scope>
    <source>
        <strain evidence="2">NIAS01</strain>
        <tissue evidence="2">Whole body or cell culture</tissue>
    </source>
</reference>